<organism evidence="1 2">
    <name type="scientific">Rhodonellum ikkaensis</name>
    <dbReference type="NCBI Taxonomy" id="336829"/>
    <lineage>
        <taxon>Bacteria</taxon>
        <taxon>Pseudomonadati</taxon>
        <taxon>Bacteroidota</taxon>
        <taxon>Cytophagia</taxon>
        <taxon>Cytophagales</taxon>
        <taxon>Cytophagaceae</taxon>
        <taxon>Rhodonellum</taxon>
    </lineage>
</organism>
<name>A0A1H3T3Y8_9BACT</name>
<proteinExistence type="predicted"/>
<dbReference type="Proteomes" id="UP000199663">
    <property type="component" value="Unassembled WGS sequence"/>
</dbReference>
<reference evidence="1 2" key="1">
    <citation type="submission" date="2016-10" db="EMBL/GenBank/DDBJ databases">
        <authorList>
            <person name="Varghese N."/>
            <person name="Submissions S."/>
        </authorList>
    </citation>
    <scope>NUCLEOTIDE SEQUENCE [LARGE SCALE GENOMIC DNA]</scope>
    <source>
        <strain evidence="1 2">DSM 17997</strain>
    </source>
</reference>
<sequence length="56" mass="6771">MLVFSKEKHKTLNLFVQGFMFSDPRPKSIQNRVFRFLGKEYLAIRINIKLRKEEID</sequence>
<accession>A0A1H3T3Y8</accession>
<evidence type="ECO:0000313" key="2">
    <source>
        <dbReference type="Proteomes" id="UP000199663"/>
    </source>
</evidence>
<keyword evidence="2" id="KW-1185">Reference proteome</keyword>
<protein>
    <submittedName>
        <fullName evidence="1">Uncharacterized protein</fullName>
    </submittedName>
</protein>
<dbReference type="EMBL" id="FNQC01000015">
    <property type="protein sequence ID" value="SDZ44942.1"/>
    <property type="molecule type" value="Genomic_DNA"/>
</dbReference>
<gene>
    <name evidence="1" type="ORF">SAMN05444412_11534</name>
</gene>
<evidence type="ECO:0000313" key="1">
    <source>
        <dbReference type="EMBL" id="SDZ44942.1"/>
    </source>
</evidence>
<comment type="caution">
    <text evidence="1">The sequence shown here is derived from an EMBL/GenBank/DDBJ whole genome shotgun (WGS) entry which is preliminary data.</text>
</comment>